<dbReference type="InterPro" id="IPR005639">
    <property type="entry name" value="Pest_crys_dom_I"/>
</dbReference>
<evidence type="ECO:0000256" key="1">
    <source>
        <dbReference type="ARBA" id="ARBA00007819"/>
    </source>
</evidence>
<protein>
    <recommendedName>
        <fullName evidence="5">Crystaline entomocidal protoxin</fullName>
    </recommendedName>
</protein>
<organism evidence="11">
    <name type="scientific">Bacillus thuringiensis</name>
    <dbReference type="NCBI Taxonomy" id="1428"/>
    <lineage>
        <taxon>Bacteria</taxon>
        <taxon>Bacillati</taxon>
        <taxon>Bacillota</taxon>
        <taxon>Bacilli</taxon>
        <taxon>Bacillales</taxon>
        <taxon>Bacillaceae</taxon>
        <taxon>Bacillus</taxon>
        <taxon>Bacillus cereus group</taxon>
    </lineage>
</organism>
<evidence type="ECO:0000313" key="11">
    <source>
        <dbReference type="EMBL" id="AGU13853.1"/>
    </source>
</evidence>
<dbReference type="PANTHER" id="PTHR37003:SF2">
    <property type="entry name" value="PESTICIDAL CRYSTAL PROTEIN N-TERMINAL DOMAIN-CONTAINING PROTEIN"/>
    <property type="match status" value="1"/>
</dbReference>
<dbReference type="InterPro" id="IPR001178">
    <property type="entry name" value="Pest_cryst_dom_II"/>
</dbReference>
<dbReference type="GO" id="GO:0001907">
    <property type="term" value="P:symbiont-mediated killing of host cell"/>
    <property type="evidence" value="ECO:0007669"/>
    <property type="project" value="InterPro"/>
</dbReference>
<feature type="domain" description="Cry1Ac-like" evidence="10">
    <location>
        <begin position="1140"/>
        <end position="1217"/>
    </location>
</feature>
<feature type="domain" description="Pesticidal crystal protein" evidence="7">
    <location>
        <begin position="557"/>
        <end position="699"/>
    </location>
</feature>
<dbReference type="CDD" id="cd04085">
    <property type="entry name" value="delta_endotoxin_C"/>
    <property type="match status" value="1"/>
</dbReference>
<dbReference type="GO" id="GO:0005102">
    <property type="term" value="F:signaling receptor binding"/>
    <property type="evidence" value="ECO:0007669"/>
    <property type="project" value="InterPro"/>
</dbReference>
<dbReference type="Gene3D" id="2.100.10.10">
    <property type="entry name" value="Pesticidal crystal protein, central domain"/>
    <property type="match status" value="1"/>
</dbReference>
<dbReference type="Pfam" id="PF03945">
    <property type="entry name" value="Endotoxin_N"/>
    <property type="match status" value="1"/>
</dbReference>
<dbReference type="InterPro" id="IPR038979">
    <property type="entry name" value="Pest_crys"/>
</dbReference>
<dbReference type="Pfam" id="PF03944">
    <property type="entry name" value="Endotoxin_C"/>
    <property type="match status" value="1"/>
</dbReference>
<reference evidence="11" key="1">
    <citation type="submission" date="2012-11" db="EMBL/GenBank/DDBJ databases">
        <title>Pesticidal proteins from microbes.</title>
        <authorList>
            <person name="Sampson K.S."/>
        </authorList>
    </citation>
    <scope>NUCLEOTIDE SEQUENCE</scope>
    <source>
        <strain evidence="11">ARP259</strain>
    </source>
</reference>
<dbReference type="GO" id="GO:0030435">
    <property type="term" value="P:sporulation resulting in formation of a cellular spore"/>
    <property type="evidence" value="ECO:0007669"/>
    <property type="project" value="UniProtKB-KW"/>
</dbReference>
<evidence type="ECO:0000256" key="2">
    <source>
        <dbReference type="ARBA" id="ARBA00022656"/>
    </source>
</evidence>
<dbReference type="Pfam" id="PF21463">
    <property type="entry name" value="Cry1Ac_dom-VII"/>
    <property type="match status" value="1"/>
</dbReference>
<dbReference type="SUPFAM" id="SSF56849">
    <property type="entry name" value="delta-Endotoxin (insectocide), N-terminal domain"/>
    <property type="match status" value="1"/>
</dbReference>
<dbReference type="InterPro" id="IPR036716">
    <property type="entry name" value="Pest_crys_N_sf"/>
</dbReference>
<dbReference type="PROSITE" id="PS00283">
    <property type="entry name" value="SOYBEAN_KUNITZ"/>
    <property type="match status" value="1"/>
</dbReference>
<dbReference type="InterPro" id="IPR036399">
    <property type="entry name" value="Pest_cryst_cen_dom_sf"/>
</dbReference>
<comment type="similarity">
    <text evidence="1">Belongs to the delta endotoxin family.</text>
</comment>
<name>U5KS15_BACTU</name>
<dbReference type="SUPFAM" id="SSF50386">
    <property type="entry name" value="STI-like"/>
    <property type="match status" value="1"/>
</dbReference>
<evidence type="ECO:0000259" key="8">
    <source>
        <dbReference type="Pfam" id="PF03945"/>
    </source>
</evidence>
<feature type="domain" description="Pesticidal crystal protein" evidence="6">
    <location>
        <begin position="328"/>
        <end position="547"/>
    </location>
</feature>
<dbReference type="SUPFAM" id="SSF49785">
    <property type="entry name" value="Galactose-binding domain-like"/>
    <property type="match status" value="1"/>
</dbReference>
<dbReference type="InterPro" id="IPR041587">
    <property type="entry name" value="Cry_V"/>
</dbReference>
<dbReference type="SUPFAM" id="SSF51096">
    <property type="entry name" value="delta-Endotoxin (insectocide), middle domain"/>
    <property type="match status" value="1"/>
</dbReference>
<dbReference type="InterPro" id="IPR008979">
    <property type="entry name" value="Galactose-bd-like_sf"/>
</dbReference>
<evidence type="ECO:0000259" key="9">
    <source>
        <dbReference type="Pfam" id="PF17997"/>
    </source>
</evidence>
<evidence type="ECO:0000256" key="4">
    <source>
        <dbReference type="ARBA" id="ARBA00023026"/>
    </source>
</evidence>
<dbReference type="GO" id="GO:0090729">
    <property type="term" value="F:toxin activity"/>
    <property type="evidence" value="ECO:0007669"/>
    <property type="project" value="UniProtKB-KW"/>
</dbReference>
<feature type="domain" description="Pesticidal crystal protein" evidence="8">
    <location>
        <begin position="83"/>
        <end position="320"/>
    </location>
</feature>
<dbReference type="EMBL" id="KC156688">
    <property type="protein sequence ID" value="AGU13853.1"/>
    <property type="molecule type" value="Genomic_DNA"/>
</dbReference>
<feature type="domain" description="Pesticidal crystal protein Cry" evidence="9">
    <location>
        <begin position="779"/>
        <end position="900"/>
    </location>
</feature>
<keyword evidence="4" id="KW-0843">Virulence</keyword>
<evidence type="ECO:0000256" key="5">
    <source>
        <dbReference type="ARBA" id="ARBA00029653"/>
    </source>
</evidence>
<evidence type="ECO:0000256" key="3">
    <source>
        <dbReference type="ARBA" id="ARBA00022969"/>
    </source>
</evidence>
<dbReference type="Gene3D" id="1.20.190.10">
    <property type="entry name" value="Pesticidal crystal protein, N-terminal domain"/>
    <property type="match status" value="1"/>
</dbReference>
<dbReference type="InterPro" id="IPR011065">
    <property type="entry name" value="Kunitz_inhibitor_STI-like_sf"/>
</dbReference>
<keyword evidence="3" id="KW-0749">Sporulation</keyword>
<proteinExistence type="inferred from homology"/>
<dbReference type="Pfam" id="PF17997">
    <property type="entry name" value="Cry1Ac_D5"/>
    <property type="match status" value="2"/>
</dbReference>
<dbReference type="Pfam" id="PF00555">
    <property type="entry name" value="Endotoxin_M"/>
    <property type="match status" value="1"/>
</dbReference>
<evidence type="ECO:0000259" key="10">
    <source>
        <dbReference type="Pfam" id="PF21463"/>
    </source>
</evidence>
<dbReference type="PANTHER" id="PTHR37003">
    <property type="entry name" value="ENDOTOXIN_N DOMAIN-CONTAINING PROTEIN-RELATED"/>
    <property type="match status" value="1"/>
</dbReference>
<accession>U5KS15</accession>
<dbReference type="GO" id="GO:0004866">
    <property type="term" value="F:endopeptidase inhibitor activity"/>
    <property type="evidence" value="ECO:0007669"/>
    <property type="project" value="InterPro"/>
</dbReference>
<dbReference type="InterPro" id="IPR048645">
    <property type="entry name" value="Cry1Ac-like_dom-VII"/>
</dbReference>
<sequence length="1522" mass="170466">MHQNRNIRGGLYMNYNNNEYEILDNGNIGYQPRYPLVNSPGAEFQQMNYTDWMNRCNYGESGEVFSSARDGVIIATGIGWAILGFIPVIGPGLSAAAGVLNVILSYLWPEDAGAPGTEVAQISWNRILRTVEGLIDTALSSVIKTVATTELRDLQEDIISYNLALCNLKTDPNNETYKTTVRREFDNAADQARKTILAMSPITPDQPAETKKNAILLLADYAQAANLHLLLLRDVIQYGESWGFSPLEVQQYYDNPSGRSGMKQRLEEYTNYCVNWYNVALSDIRASGVYFDNKWRQFNAFRRDMTIMVLDIVSLWPTFDPRLYPVSTKSQLTRTVYTDPIGIGSSSGIDFTTVPFDLVESSIVAAPKLFSWLRKQEFSFKDWADVYPIAGYKMTFQNTLSAALWEGSFIGTRDLSYVVEKQTLTIPDPQLNDDIWQIGTNSDSVRGTVYGWYFPFTQSPDQYIGSPDLDRKILSGLPCKGNNPSICAPCQSENSCNGGPLNTTNPCNDKQMYSHRFSYMGAGARELAAPYNSLTFFGYGWTHISADPNNLIDAEKITQIPAVKASSISGDARVVRGPGSTGGDLVKFSAPSNTFTNIGLWTTIPAGIRAYRVRIRYASNADIPLDVLISRTGYGTFIAPATTTDLNNLAYNKFGYLDTLVFMSDEPNEQYEQDINFSLNQVADSGTLILDKIEFIPMEESLEEYEANQALEKARKAVNALLISDAKDALKLNITDYAVDQAANLAECVSEDFHAQEKMILLDQVKFAKRLSHARNLLNYGDFESSDWSGENGWRTSHHVSVRSDNPIFKGRYLHIPGATSSQFSSHVYPTYIYQKVDESKLKSYTRYLVRGFIGNSKDLELLVERYGKDVHVEMDVPNDIQYTLPMNECGGFDRCKPASDQARLSHTCTCNDTAVTHTDCQCKDKGNRTSTNMYTNVPTGSAVYRNGSHDHKSCGCKNNDMYQNRTHPHKSCGCKDPHVFTYHIDTGCVDQEENLGLWFALKIASENGVANIDNLEIIEAQPLTGEALARVKKREQKWKKEVAKKRLETERAVQAAQGAIQPLFTNAQYNRLQFETLFPQIVRAEKLVQQIPYVYHPFLSEALLAVPGMNFDIVQQLSALVDRARGLYDLRNLVQNGTFSSGTGNWHVTDGITTHPEGNTSVLVLSEWNHEASQQLRIDPDRGYVLRVTARKEGAGKGTVTMSDCADYTETLTFTSCDYNTIGTQTMPGGTLSGFVTKTLEIFPDTDHIRIDIGETEGMFKVESVELICMEQMEDHLYDMADNLEKEMRYLQSSNLPIPCAPGSSTAVGDMNCQCEKLGHDSYENKLKHYCKCKDFDTDRPVYRESSVACINNVNFNTRETNVLLDVNGNPVLSGRDYYLLNRYTENKGGGATQVSWWRPSIDEYLGTQAQGEEPFNTKFMFFRETMGYGNTLPLNSRLLIHVPENPKWYAIDCTFGVCLAARTNAYSELWTPLTSSTSLPGTFQFQNYGSSQFLGSDGPNTWLYANKSILGEINFEIVPV</sequence>
<evidence type="ECO:0000259" key="6">
    <source>
        <dbReference type="Pfam" id="PF00555"/>
    </source>
</evidence>
<feature type="domain" description="Pesticidal crystal protein Cry" evidence="9">
    <location>
        <begin position="970"/>
        <end position="1020"/>
    </location>
</feature>
<dbReference type="InterPro" id="IPR002160">
    <property type="entry name" value="Prot_inh_Kunz-lg"/>
</dbReference>
<dbReference type="Gene3D" id="2.60.120.260">
    <property type="entry name" value="Galactose-binding domain-like"/>
    <property type="match status" value="2"/>
</dbReference>
<evidence type="ECO:0000259" key="7">
    <source>
        <dbReference type="Pfam" id="PF03944"/>
    </source>
</evidence>
<keyword evidence="2" id="KW-0800">Toxin</keyword>
<dbReference type="InterPro" id="IPR005638">
    <property type="entry name" value="Pest_crys_dom-III"/>
</dbReference>